<dbReference type="PROSITE" id="PS51160">
    <property type="entry name" value="ACYLPHOSPHATASE_3"/>
    <property type="match status" value="1"/>
</dbReference>
<dbReference type="Gene3D" id="3.30.70.100">
    <property type="match status" value="1"/>
</dbReference>
<dbReference type="PROSITE" id="PS00151">
    <property type="entry name" value="ACYLPHOSPHATASE_2"/>
    <property type="match status" value="1"/>
</dbReference>
<dbReference type="Pfam" id="PF00708">
    <property type="entry name" value="Acylphosphatase"/>
    <property type="match status" value="1"/>
</dbReference>
<dbReference type="NCBIfam" id="NF011010">
    <property type="entry name" value="PRK14436.1"/>
    <property type="match status" value="1"/>
</dbReference>
<feature type="active site" evidence="1">
    <location>
        <position position="22"/>
    </location>
</feature>
<keyword evidence="1 2" id="KW-0378">Hydrolase</keyword>
<dbReference type="GeneID" id="89289430"/>
<dbReference type="PROSITE" id="PS00150">
    <property type="entry name" value="ACYLPHOSPHATASE_1"/>
    <property type="match status" value="1"/>
</dbReference>
<dbReference type="EC" id="3.6.1.7" evidence="1 2"/>
<accession>A0ABM8IY73</accession>
<reference evidence="5 6" key="1">
    <citation type="submission" date="2023-09" db="EMBL/GenBank/DDBJ databases">
        <title>Pyrofollis japonicus gen. nov. sp. nov., a novel member of the family Pyrodictiaceae isolated from the Iheya North hydrothermal field.</title>
        <authorList>
            <person name="Miyazaki U."/>
            <person name="Sanari M."/>
            <person name="Tame A."/>
            <person name="Kitajima M."/>
            <person name="Okamoto A."/>
            <person name="Sawayama S."/>
            <person name="Miyazaki J."/>
            <person name="Takai K."/>
            <person name="Nakagawa S."/>
        </authorList>
    </citation>
    <scope>NUCLEOTIDE SEQUENCE [LARGE SCALE GENOMIC DNA]</scope>
    <source>
        <strain evidence="5 6">AV2</strain>
    </source>
</reference>
<keyword evidence="6" id="KW-1185">Reference proteome</keyword>
<dbReference type="InterPro" id="IPR020456">
    <property type="entry name" value="Acylphosphatase"/>
</dbReference>
<dbReference type="InterPro" id="IPR001792">
    <property type="entry name" value="Acylphosphatase-like_dom"/>
</dbReference>
<protein>
    <recommendedName>
        <fullName evidence="1 2">Acylphosphatase</fullName>
        <ecNumber evidence="1 2">3.6.1.7</ecNumber>
    </recommendedName>
</protein>
<dbReference type="RefSeq" id="WP_338248615.1">
    <property type="nucleotide sequence ID" value="NZ_AP028907.1"/>
</dbReference>
<organism evidence="5 6">
    <name type="scientific">Pyrodictium abyssi</name>
    <dbReference type="NCBI Taxonomy" id="54256"/>
    <lineage>
        <taxon>Archaea</taxon>
        <taxon>Thermoproteota</taxon>
        <taxon>Thermoprotei</taxon>
        <taxon>Desulfurococcales</taxon>
        <taxon>Pyrodictiaceae</taxon>
        <taxon>Pyrodictium</taxon>
    </lineage>
</organism>
<dbReference type="SUPFAM" id="SSF54975">
    <property type="entry name" value="Acylphosphatase/BLUF domain-like"/>
    <property type="match status" value="1"/>
</dbReference>
<name>A0ABM8IY73_9CREN</name>
<proteinExistence type="inferred from homology"/>
<dbReference type="InterPro" id="IPR017968">
    <property type="entry name" value="Acylphosphatase_CS"/>
</dbReference>
<dbReference type="EMBL" id="AP028907">
    <property type="protein sequence ID" value="BES81852.1"/>
    <property type="molecule type" value="Genomic_DNA"/>
</dbReference>
<dbReference type="PRINTS" id="PR00112">
    <property type="entry name" value="ACYLPHPHTASE"/>
</dbReference>
<evidence type="ECO:0000313" key="5">
    <source>
        <dbReference type="EMBL" id="BES81852.1"/>
    </source>
</evidence>
<evidence type="ECO:0000256" key="2">
    <source>
        <dbReference type="RuleBase" id="RU000553"/>
    </source>
</evidence>
<evidence type="ECO:0000313" key="6">
    <source>
        <dbReference type="Proteomes" id="UP001341135"/>
    </source>
</evidence>
<evidence type="ECO:0000256" key="1">
    <source>
        <dbReference type="PROSITE-ProRule" id="PRU00520"/>
    </source>
</evidence>
<comment type="similarity">
    <text evidence="3">Belongs to the acylphosphatase family.</text>
</comment>
<evidence type="ECO:0000259" key="4">
    <source>
        <dbReference type="PROSITE" id="PS51160"/>
    </source>
</evidence>
<dbReference type="PANTHER" id="PTHR47268:SF4">
    <property type="entry name" value="ACYLPHOSPHATASE"/>
    <property type="match status" value="1"/>
</dbReference>
<dbReference type="InterPro" id="IPR036046">
    <property type="entry name" value="Acylphosphatase-like_dom_sf"/>
</dbReference>
<feature type="domain" description="Acylphosphatase-like" evidence="4">
    <location>
        <begin position="7"/>
        <end position="94"/>
    </location>
</feature>
<comment type="catalytic activity">
    <reaction evidence="1 2">
        <text>an acyl phosphate + H2O = a carboxylate + phosphate + H(+)</text>
        <dbReference type="Rhea" id="RHEA:14965"/>
        <dbReference type="ChEBI" id="CHEBI:15377"/>
        <dbReference type="ChEBI" id="CHEBI:15378"/>
        <dbReference type="ChEBI" id="CHEBI:29067"/>
        <dbReference type="ChEBI" id="CHEBI:43474"/>
        <dbReference type="ChEBI" id="CHEBI:59918"/>
        <dbReference type="EC" id="3.6.1.7"/>
    </reaction>
</comment>
<evidence type="ECO:0000256" key="3">
    <source>
        <dbReference type="RuleBase" id="RU004168"/>
    </source>
</evidence>
<dbReference type="PANTHER" id="PTHR47268">
    <property type="entry name" value="ACYLPHOSPHATASE"/>
    <property type="match status" value="1"/>
</dbReference>
<feature type="active site" evidence="1">
    <location>
        <position position="40"/>
    </location>
</feature>
<sequence length="112" mass="12823">MEGGMVRAYLRIYGLVQGVFFRATMRDVARRLGVTGWVRNMPDGSVEAVVEGPREAVEEVIRWAHRGPPAARVERVEVVWEPYRGEYRDFTIRYDLEPYTPRPIKQGGEGQG</sequence>
<gene>
    <name evidence="5" type="ORF">PABY_14190</name>
</gene>
<dbReference type="Proteomes" id="UP001341135">
    <property type="component" value="Chromosome"/>
</dbReference>